<dbReference type="EMBL" id="CVRI01000034">
    <property type="protein sequence ID" value="CRK92640.1"/>
    <property type="molecule type" value="Genomic_DNA"/>
</dbReference>
<protein>
    <submittedName>
        <fullName evidence="2">CLUMA_CG006210, isoform A</fullName>
    </submittedName>
</protein>
<gene>
    <name evidence="2" type="ORF">CLUMA_CG006210</name>
</gene>
<feature type="transmembrane region" description="Helical" evidence="1">
    <location>
        <begin position="20"/>
        <end position="42"/>
    </location>
</feature>
<evidence type="ECO:0000256" key="1">
    <source>
        <dbReference type="SAM" id="Phobius"/>
    </source>
</evidence>
<proteinExistence type="predicted"/>
<dbReference type="Proteomes" id="UP000183832">
    <property type="component" value="Unassembled WGS sequence"/>
</dbReference>
<keyword evidence="3" id="KW-1185">Reference proteome</keyword>
<organism evidence="2 3">
    <name type="scientific">Clunio marinus</name>
    <dbReference type="NCBI Taxonomy" id="568069"/>
    <lineage>
        <taxon>Eukaryota</taxon>
        <taxon>Metazoa</taxon>
        <taxon>Ecdysozoa</taxon>
        <taxon>Arthropoda</taxon>
        <taxon>Hexapoda</taxon>
        <taxon>Insecta</taxon>
        <taxon>Pterygota</taxon>
        <taxon>Neoptera</taxon>
        <taxon>Endopterygota</taxon>
        <taxon>Diptera</taxon>
        <taxon>Nematocera</taxon>
        <taxon>Chironomoidea</taxon>
        <taxon>Chironomidae</taxon>
        <taxon>Clunio</taxon>
    </lineage>
</organism>
<keyword evidence="1" id="KW-1133">Transmembrane helix</keyword>
<accession>A0A1J1HX37</accession>
<sequence>MFNGFSISSNIRKILISGKIPWTFLPISFQITFHVAQLWIIVKECQNVSKPVVQSLETLLDSSIQQIKHENSNNNVHQRFELSTYYGQNKEHWRILEIDYTVLTAMLSPLITTILTLIQFEITS</sequence>
<evidence type="ECO:0000313" key="2">
    <source>
        <dbReference type="EMBL" id="CRK92640.1"/>
    </source>
</evidence>
<name>A0A1J1HX37_9DIPT</name>
<keyword evidence="1" id="KW-0812">Transmembrane</keyword>
<feature type="transmembrane region" description="Helical" evidence="1">
    <location>
        <begin position="100"/>
        <end position="120"/>
    </location>
</feature>
<reference evidence="2 3" key="1">
    <citation type="submission" date="2015-04" db="EMBL/GenBank/DDBJ databases">
        <authorList>
            <person name="Syromyatnikov M.Y."/>
            <person name="Popov V.N."/>
        </authorList>
    </citation>
    <scope>NUCLEOTIDE SEQUENCE [LARGE SCALE GENOMIC DNA]</scope>
</reference>
<keyword evidence="1" id="KW-0472">Membrane</keyword>
<dbReference type="AlphaFoldDB" id="A0A1J1HX37"/>
<evidence type="ECO:0000313" key="3">
    <source>
        <dbReference type="Proteomes" id="UP000183832"/>
    </source>
</evidence>